<dbReference type="EnsemblPlants" id="QL10p021644:mrna">
    <property type="protein sequence ID" value="QL10p021644:mrna:CDS:2"/>
    <property type="gene ID" value="QL10p021644"/>
</dbReference>
<dbReference type="EMBL" id="LRBV02000010">
    <property type="status" value="NOT_ANNOTATED_CDS"/>
    <property type="molecule type" value="Genomic_DNA"/>
</dbReference>
<reference evidence="2" key="2">
    <citation type="submission" date="2021-01" db="UniProtKB">
        <authorList>
            <consortium name="EnsemblPlants"/>
        </authorList>
    </citation>
    <scope>IDENTIFICATION</scope>
</reference>
<sequence length="164" mass="18977">MFSEAMSEQSHVREEAGYDEVYPSGQGNPNSSYPEKDSSATSPSEEEDEDLDKEGSRSDVDEVPSNEESNESPLRIVVSPEGLRNFVLPLIWTVNNFSSTIQRNHFNTLWDRYQIPVDVPIRLPHKFEKCYYRDAPNIGMYEQMFKARFRLPLSVHFTIVWPNI</sequence>
<name>A0A7N2MQA5_QUELO</name>
<feature type="region of interest" description="Disordered" evidence="1">
    <location>
        <begin position="1"/>
        <end position="74"/>
    </location>
</feature>
<dbReference type="Proteomes" id="UP000594261">
    <property type="component" value="Chromosome 10"/>
</dbReference>
<organism evidence="2 3">
    <name type="scientific">Quercus lobata</name>
    <name type="common">Valley oak</name>
    <dbReference type="NCBI Taxonomy" id="97700"/>
    <lineage>
        <taxon>Eukaryota</taxon>
        <taxon>Viridiplantae</taxon>
        <taxon>Streptophyta</taxon>
        <taxon>Embryophyta</taxon>
        <taxon>Tracheophyta</taxon>
        <taxon>Spermatophyta</taxon>
        <taxon>Magnoliopsida</taxon>
        <taxon>eudicotyledons</taxon>
        <taxon>Gunneridae</taxon>
        <taxon>Pentapetalae</taxon>
        <taxon>rosids</taxon>
        <taxon>fabids</taxon>
        <taxon>Fagales</taxon>
        <taxon>Fagaceae</taxon>
        <taxon>Quercus</taxon>
    </lineage>
</organism>
<dbReference type="InParanoid" id="A0A7N2MQA5"/>
<dbReference type="AlphaFoldDB" id="A0A7N2MQA5"/>
<evidence type="ECO:0000313" key="3">
    <source>
        <dbReference type="Proteomes" id="UP000594261"/>
    </source>
</evidence>
<dbReference type="Gramene" id="QL10p021644:mrna">
    <property type="protein sequence ID" value="QL10p021644:mrna:CDS:2"/>
    <property type="gene ID" value="QL10p021644"/>
</dbReference>
<feature type="compositionally biased region" description="Polar residues" evidence="1">
    <location>
        <begin position="25"/>
        <end position="43"/>
    </location>
</feature>
<accession>A0A7N2MQA5</accession>
<keyword evidence="3" id="KW-1185">Reference proteome</keyword>
<evidence type="ECO:0000313" key="2">
    <source>
        <dbReference type="EnsemblPlants" id="QL10p021644:mrna:CDS:2"/>
    </source>
</evidence>
<feature type="compositionally biased region" description="Acidic residues" evidence="1">
    <location>
        <begin position="61"/>
        <end position="70"/>
    </location>
</feature>
<reference evidence="2 3" key="1">
    <citation type="journal article" date="2016" name="G3 (Bethesda)">
        <title>First Draft Assembly and Annotation of the Genome of a California Endemic Oak Quercus lobata Nee (Fagaceae).</title>
        <authorList>
            <person name="Sork V.L."/>
            <person name="Fitz-Gibbon S.T."/>
            <person name="Puiu D."/>
            <person name="Crepeau M."/>
            <person name="Gugger P.F."/>
            <person name="Sherman R."/>
            <person name="Stevens K."/>
            <person name="Langley C.H."/>
            <person name="Pellegrini M."/>
            <person name="Salzberg S.L."/>
        </authorList>
    </citation>
    <scope>NUCLEOTIDE SEQUENCE [LARGE SCALE GENOMIC DNA]</scope>
    <source>
        <strain evidence="2 3">cv. SW786</strain>
    </source>
</reference>
<evidence type="ECO:0000256" key="1">
    <source>
        <dbReference type="SAM" id="MobiDB-lite"/>
    </source>
</evidence>
<proteinExistence type="predicted"/>
<protein>
    <submittedName>
        <fullName evidence="2">Uncharacterized protein</fullName>
    </submittedName>
</protein>